<keyword evidence="8 9" id="KW-0012">Acyltransferase</keyword>
<comment type="subcellular location">
    <subcellularLocation>
        <location evidence="9">Cell inner membrane</location>
        <topology evidence="9">Single-pass membrane protein</topology>
    </subcellularLocation>
</comment>
<evidence type="ECO:0000313" key="10">
    <source>
        <dbReference type="EMBL" id="EPF75579.1"/>
    </source>
</evidence>
<dbReference type="EC" id="2.3.1.241" evidence="9"/>
<dbReference type="GO" id="GO:0008913">
    <property type="term" value="F:Kdo2-lipid IVA acyltransferase activity"/>
    <property type="evidence" value="ECO:0007669"/>
    <property type="project" value="UniProtKB-EC"/>
</dbReference>
<comment type="caution">
    <text evidence="10">The sequence shown here is derived from an EMBL/GenBank/DDBJ whole genome shotgun (WGS) entry which is preliminary data.</text>
</comment>
<keyword evidence="6 9" id="KW-1133">Transmembrane helix</keyword>
<protein>
    <recommendedName>
        <fullName evidence="9">Lipid A biosynthesis acyltransferase</fullName>
        <ecNumber evidence="9">2.3.1.241</ecNumber>
    </recommendedName>
    <alternativeName>
        <fullName evidence="9">Kdo(2)-lipid IV(A) acyltransferase</fullName>
    </alternativeName>
</protein>
<evidence type="ECO:0000256" key="5">
    <source>
        <dbReference type="ARBA" id="ARBA00022985"/>
    </source>
</evidence>
<dbReference type="PIRSF" id="PIRSF026649">
    <property type="entry name" value="MsbB"/>
    <property type="match status" value="1"/>
</dbReference>
<evidence type="ECO:0000313" key="11">
    <source>
        <dbReference type="Proteomes" id="UP000014568"/>
    </source>
</evidence>
<dbReference type="PANTHER" id="PTHR30606:SF9">
    <property type="entry name" value="LIPID A BIOSYNTHESIS LAUROYLTRANSFERASE"/>
    <property type="match status" value="1"/>
</dbReference>
<comment type="pathway">
    <text evidence="9">Bacterial outer membrane biogenesis; lipopolysaccharide biosynthesis.</text>
</comment>
<dbReference type="GO" id="GO:0009245">
    <property type="term" value="P:lipid A biosynthetic process"/>
    <property type="evidence" value="ECO:0007669"/>
    <property type="project" value="InterPro"/>
</dbReference>
<keyword evidence="7 9" id="KW-0472">Membrane</keyword>
<evidence type="ECO:0000256" key="1">
    <source>
        <dbReference type="ARBA" id="ARBA00022475"/>
    </source>
</evidence>
<proteinExistence type="inferred from homology"/>
<dbReference type="Proteomes" id="UP000014568">
    <property type="component" value="Unassembled WGS sequence"/>
</dbReference>
<comment type="catalytic activity">
    <reaction evidence="9">
        <text>an alpha-Kdo-(2-&gt;4)-alpha-Kdo-(2-&gt;6)-lipid IVA + a fatty acyl-[ACP] = an alpha-Kdo-(2-&gt;4)-alpha-Kdo-(2-&gt;6)-(acyl)-lipid IVA + holo-[ACP]</text>
        <dbReference type="Rhea" id="RHEA:69396"/>
        <dbReference type="Rhea" id="RHEA-COMP:9685"/>
        <dbReference type="Rhea" id="RHEA-COMP:14125"/>
        <dbReference type="ChEBI" id="CHEBI:64479"/>
        <dbReference type="ChEBI" id="CHEBI:138651"/>
        <dbReference type="ChEBI" id="CHEBI:176429"/>
        <dbReference type="ChEBI" id="CHEBI:176430"/>
        <dbReference type="EC" id="2.3.1.241"/>
    </reaction>
</comment>
<dbReference type="GO" id="GO:0036104">
    <property type="term" value="P:Kdo2-lipid A biosynthetic process"/>
    <property type="evidence" value="ECO:0007669"/>
    <property type="project" value="UniProtKB-UniRule"/>
</dbReference>
<organism evidence="10 11">
    <name type="scientific">Acinetobacter rudis CIP 110305</name>
    <dbReference type="NCBI Taxonomy" id="421052"/>
    <lineage>
        <taxon>Bacteria</taxon>
        <taxon>Pseudomonadati</taxon>
        <taxon>Pseudomonadota</taxon>
        <taxon>Gammaproteobacteria</taxon>
        <taxon>Moraxellales</taxon>
        <taxon>Moraxellaceae</taxon>
        <taxon>Acinetobacter</taxon>
    </lineage>
</organism>
<dbReference type="CDD" id="cd07984">
    <property type="entry name" value="LPLAT_LABLAT-like"/>
    <property type="match status" value="1"/>
</dbReference>
<feature type="short sequence motif" description="HXXXXD motif" evidence="9">
    <location>
        <begin position="134"/>
        <end position="139"/>
    </location>
</feature>
<keyword evidence="3 9" id="KW-0808">Transferase</keyword>
<dbReference type="PANTHER" id="PTHR30606">
    <property type="entry name" value="LIPID A BIOSYNTHESIS LAUROYL ACYLTRANSFERASE"/>
    <property type="match status" value="1"/>
</dbReference>
<dbReference type="Pfam" id="PF03279">
    <property type="entry name" value="Lip_A_acyltrans"/>
    <property type="match status" value="1"/>
</dbReference>
<accession>S3NMR1</accession>
<keyword evidence="2 9" id="KW-0997">Cell inner membrane</keyword>
<evidence type="ECO:0000256" key="4">
    <source>
        <dbReference type="ARBA" id="ARBA00022692"/>
    </source>
</evidence>
<keyword evidence="1 9" id="KW-1003">Cell membrane</keyword>
<dbReference type="HOGENOM" id="CLU_049421_1_0_6"/>
<sequence>MDKPSPSDPSSFQWSFLRPQYWGIWLITFFLFILAILPWSVQRKISTVLVGPAWKYLKSRRKTTIRNIETCFPDKSPAEVEQAGKEIFLNALLGLCEALNAWYSPKWFKDRVDITGLEHIENIKGRGILFLSFHSTLLDAGGYICSLFFELDVVYRPNNNPLLNMLICRSRSRVYKNQISKNDMRSLIRHLKNGRAVWYSPDQDFGLKQGVMAPFFGIHAATLTAHRRIIQISNAAAIPLFFYRTGDLKNPRYQICIEPELENFPSSDEVFDATRVNHIIETQIRIAPTQYMWFHRRFKTRPAGFEKIYD</sequence>
<keyword evidence="5 9" id="KW-0448">Lipopolysaccharide biosynthesis</keyword>
<dbReference type="InterPro" id="IPR011920">
    <property type="entry name" value="Lipid_A_LpxL_LpxP"/>
</dbReference>
<dbReference type="EMBL" id="ATGI01000013">
    <property type="protein sequence ID" value="EPF75579.1"/>
    <property type="molecule type" value="Genomic_DNA"/>
</dbReference>
<dbReference type="STRING" id="632955.GCA_000829675_02263"/>
<evidence type="ECO:0000256" key="7">
    <source>
        <dbReference type="ARBA" id="ARBA00023136"/>
    </source>
</evidence>
<evidence type="ECO:0000256" key="3">
    <source>
        <dbReference type="ARBA" id="ARBA00022679"/>
    </source>
</evidence>
<evidence type="ECO:0000256" key="9">
    <source>
        <dbReference type="HAMAP-Rule" id="MF_01942"/>
    </source>
</evidence>
<keyword evidence="11" id="KW-1185">Reference proteome</keyword>
<name>S3NMR1_9GAMM</name>
<evidence type="ECO:0000256" key="6">
    <source>
        <dbReference type="ARBA" id="ARBA00022989"/>
    </source>
</evidence>
<evidence type="ECO:0000256" key="2">
    <source>
        <dbReference type="ARBA" id="ARBA00022519"/>
    </source>
</evidence>
<gene>
    <name evidence="9" type="primary">lpxL</name>
    <name evidence="10" type="ORF">F945_01245</name>
</gene>
<dbReference type="UniPathway" id="UPA00360">
    <property type="reaction ID" value="UER00485"/>
</dbReference>
<dbReference type="GO" id="GO:0005886">
    <property type="term" value="C:plasma membrane"/>
    <property type="evidence" value="ECO:0007669"/>
    <property type="project" value="UniProtKB-SubCell"/>
</dbReference>
<reference evidence="10 11" key="1">
    <citation type="submission" date="2013-06" db="EMBL/GenBank/DDBJ databases">
        <title>The Genome Sequence of Acinetobacter rudis CIP 110305.</title>
        <authorList>
            <consortium name="The Broad Institute Genome Sequencing Platform"/>
            <consortium name="The Broad Institute Genome Sequencing Center for Infectious Disease"/>
            <person name="Cerqueira G."/>
            <person name="Feldgarden M."/>
            <person name="Courvalin P."/>
            <person name="Perichon B."/>
            <person name="Grillot-Courvalin C."/>
            <person name="Clermont D."/>
            <person name="Rocha E."/>
            <person name="Yoon E.-J."/>
            <person name="Nemec A."/>
            <person name="Young S.K."/>
            <person name="Zeng Q."/>
            <person name="Gargeya S."/>
            <person name="Fitzgerald M."/>
            <person name="Abouelleil A."/>
            <person name="Alvarado L."/>
            <person name="Berlin A.M."/>
            <person name="Chapman S.B."/>
            <person name="Dewar J."/>
            <person name="Goldberg J."/>
            <person name="Griggs A."/>
            <person name="Gujja S."/>
            <person name="Hansen M."/>
            <person name="Howarth C."/>
            <person name="Imamovic A."/>
            <person name="Larimer J."/>
            <person name="McCowan C."/>
            <person name="Murphy C."/>
            <person name="Pearson M."/>
            <person name="Priest M."/>
            <person name="Roberts A."/>
            <person name="Saif S."/>
            <person name="Shea T."/>
            <person name="Sykes S."/>
            <person name="Wortman J."/>
            <person name="Nusbaum C."/>
            <person name="Birren B."/>
        </authorList>
    </citation>
    <scope>NUCLEOTIDE SEQUENCE [LARGE SCALE GENOMIC DNA]</scope>
    <source>
        <strain evidence="10 11">CIP 110305</strain>
    </source>
</reference>
<keyword evidence="4 9" id="KW-0812">Transmembrane</keyword>
<dbReference type="UniPathway" id="UPA00030"/>
<comment type="similarity">
    <text evidence="9">Belongs to the LpxL/LpxM/LpxP family.</text>
</comment>
<dbReference type="eggNOG" id="COG1560">
    <property type="taxonomic scope" value="Bacteria"/>
</dbReference>
<dbReference type="RefSeq" id="WP_016655656.1">
    <property type="nucleotide sequence ID" value="NZ_KE340352.1"/>
</dbReference>
<feature type="transmembrane region" description="Helical" evidence="9">
    <location>
        <begin position="20"/>
        <end position="39"/>
    </location>
</feature>
<dbReference type="PATRIC" id="fig|421052.3.peg.1218"/>
<dbReference type="HAMAP" id="MF_01942">
    <property type="entry name" value="Lipid_A_LpxL_LpxP"/>
    <property type="match status" value="1"/>
</dbReference>
<dbReference type="OrthoDB" id="9803456at2"/>
<dbReference type="GO" id="GO:0009103">
    <property type="term" value="P:lipopolysaccharide biosynthetic process"/>
    <property type="evidence" value="ECO:0007669"/>
    <property type="project" value="UniProtKB-UniRule"/>
</dbReference>
<dbReference type="InterPro" id="IPR004960">
    <property type="entry name" value="LipA_acyltrans"/>
</dbReference>
<dbReference type="AlphaFoldDB" id="S3NMR1"/>
<comment type="pathway">
    <text evidence="9">Glycolipid biosynthesis; KDO(2)-lipid A biosynthesis; KDO(2)-lipid A from CMP-3-deoxy-D-manno-octulosonate and lipid IV(A): step 3/4.</text>
</comment>
<comment type="function">
    <text evidence="9">Catalyzes the transfer of an acyl chain from an acyl-[acyl-carrier-protein] (ACP) to a Kdo(2)-lipid IV(A) to form a Kdo(2)-(acyl)-lipid IV(A).</text>
</comment>
<evidence type="ECO:0000256" key="8">
    <source>
        <dbReference type="ARBA" id="ARBA00023315"/>
    </source>
</evidence>